<dbReference type="AlphaFoldDB" id="A0A5B7FN64"/>
<gene>
    <name evidence="1" type="ORF">E2C01_040698</name>
</gene>
<evidence type="ECO:0000313" key="2">
    <source>
        <dbReference type="Proteomes" id="UP000324222"/>
    </source>
</evidence>
<sequence length="72" mass="8026">MADTHCGVSSREVDASCMLSGKMAYNHCVTAPARHRADESEAVLPINIYREGKDRLKTILKHRNNTTPAMVR</sequence>
<organism evidence="1 2">
    <name type="scientific">Portunus trituberculatus</name>
    <name type="common">Swimming crab</name>
    <name type="synonym">Neptunus trituberculatus</name>
    <dbReference type="NCBI Taxonomy" id="210409"/>
    <lineage>
        <taxon>Eukaryota</taxon>
        <taxon>Metazoa</taxon>
        <taxon>Ecdysozoa</taxon>
        <taxon>Arthropoda</taxon>
        <taxon>Crustacea</taxon>
        <taxon>Multicrustacea</taxon>
        <taxon>Malacostraca</taxon>
        <taxon>Eumalacostraca</taxon>
        <taxon>Eucarida</taxon>
        <taxon>Decapoda</taxon>
        <taxon>Pleocyemata</taxon>
        <taxon>Brachyura</taxon>
        <taxon>Eubrachyura</taxon>
        <taxon>Portunoidea</taxon>
        <taxon>Portunidae</taxon>
        <taxon>Portuninae</taxon>
        <taxon>Portunus</taxon>
    </lineage>
</organism>
<protein>
    <submittedName>
        <fullName evidence="1">Uncharacterized protein</fullName>
    </submittedName>
</protein>
<proteinExistence type="predicted"/>
<dbReference type="EMBL" id="VSRR010007471">
    <property type="protein sequence ID" value="MPC46966.1"/>
    <property type="molecule type" value="Genomic_DNA"/>
</dbReference>
<evidence type="ECO:0000313" key="1">
    <source>
        <dbReference type="EMBL" id="MPC46966.1"/>
    </source>
</evidence>
<name>A0A5B7FN64_PORTR</name>
<dbReference type="Proteomes" id="UP000324222">
    <property type="component" value="Unassembled WGS sequence"/>
</dbReference>
<comment type="caution">
    <text evidence="1">The sequence shown here is derived from an EMBL/GenBank/DDBJ whole genome shotgun (WGS) entry which is preliminary data.</text>
</comment>
<reference evidence="1 2" key="1">
    <citation type="submission" date="2019-05" db="EMBL/GenBank/DDBJ databases">
        <title>Another draft genome of Portunus trituberculatus and its Hox gene families provides insights of decapod evolution.</title>
        <authorList>
            <person name="Jeong J.-H."/>
            <person name="Song I."/>
            <person name="Kim S."/>
            <person name="Choi T."/>
            <person name="Kim D."/>
            <person name="Ryu S."/>
            <person name="Kim W."/>
        </authorList>
    </citation>
    <scope>NUCLEOTIDE SEQUENCE [LARGE SCALE GENOMIC DNA]</scope>
    <source>
        <tissue evidence="1">Muscle</tissue>
    </source>
</reference>
<keyword evidence="2" id="KW-1185">Reference proteome</keyword>
<accession>A0A5B7FN64</accession>